<gene>
    <name evidence="1" type="ORF">VFH_VI016120</name>
</gene>
<dbReference type="EMBL" id="OX451741">
    <property type="protein sequence ID" value="CAI8616165.1"/>
    <property type="molecule type" value="Genomic_DNA"/>
</dbReference>
<reference evidence="1 2" key="1">
    <citation type="submission" date="2023-01" db="EMBL/GenBank/DDBJ databases">
        <authorList>
            <person name="Kreplak J."/>
        </authorList>
    </citation>
    <scope>NUCLEOTIDE SEQUENCE [LARGE SCALE GENOMIC DNA]</scope>
</reference>
<sequence>MIETLLAYGATEDLGETEFINIAKEETGVILTLNDILEAPEGSVYKPSRKMKHDASAIVMEVQKKSKKKVSNSKLISSSSACSVFDNIEFRPLVVEPFQVIPLETKPSDFQQNFQTIYVEPGLTNLVQIEILVQPETKQTGVEKDTLHQTNTENRLVQPQPEFEFQYDLEQVILNQPPPEATKDQTLPEIHLNQQTQLYDHHLSPTREAIVVSKSGTIAISTTSTHNPS</sequence>
<dbReference type="Proteomes" id="UP001157006">
    <property type="component" value="Chromosome 6"/>
</dbReference>
<dbReference type="AlphaFoldDB" id="A0AAV1B0Q7"/>
<name>A0AAV1B0Q7_VICFA</name>
<organism evidence="1 2">
    <name type="scientific">Vicia faba</name>
    <name type="common">Broad bean</name>
    <name type="synonym">Faba vulgaris</name>
    <dbReference type="NCBI Taxonomy" id="3906"/>
    <lineage>
        <taxon>Eukaryota</taxon>
        <taxon>Viridiplantae</taxon>
        <taxon>Streptophyta</taxon>
        <taxon>Embryophyta</taxon>
        <taxon>Tracheophyta</taxon>
        <taxon>Spermatophyta</taxon>
        <taxon>Magnoliopsida</taxon>
        <taxon>eudicotyledons</taxon>
        <taxon>Gunneridae</taxon>
        <taxon>Pentapetalae</taxon>
        <taxon>rosids</taxon>
        <taxon>fabids</taxon>
        <taxon>Fabales</taxon>
        <taxon>Fabaceae</taxon>
        <taxon>Papilionoideae</taxon>
        <taxon>50 kb inversion clade</taxon>
        <taxon>NPAAA clade</taxon>
        <taxon>Hologalegina</taxon>
        <taxon>IRL clade</taxon>
        <taxon>Fabeae</taxon>
        <taxon>Vicia</taxon>
    </lineage>
</organism>
<evidence type="ECO:0000313" key="1">
    <source>
        <dbReference type="EMBL" id="CAI8616165.1"/>
    </source>
</evidence>
<protein>
    <submittedName>
        <fullName evidence="1">Uncharacterized protein</fullName>
    </submittedName>
</protein>
<evidence type="ECO:0000313" key="2">
    <source>
        <dbReference type="Proteomes" id="UP001157006"/>
    </source>
</evidence>
<keyword evidence="2" id="KW-1185">Reference proteome</keyword>
<proteinExistence type="predicted"/>
<accession>A0AAV1B0Q7</accession>